<evidence type="ECO:0000313" key="1">
    <source>
        <dbReference type="EMBL" id="CAE6931678.1"/>
    </source>
</evidence>
<proteinExistence type="predicted"/>
<dbReference type="Proteomes" id="UP000325451">
    <property type="component" value="Chromosome"/>
</dbReference>
<dbReference type="KEGG" id="pmao:PMYSY11_3108"/>
<sequence length="24" mass="2772">MHGIFLVTEVGNVSQFNGRRSLFY</sequence>
<keyword evidence="2" id="KW-1185">Reference proteome</keyword>
<accession>A0A8S2BJE7</accession>
<organism evidence="1 2">
    <name type="scientific">Pseudomonas marincola</name>
    <dbReference type="NCBI Taxonomy" id="437900"/>
    <lineage>
        <taxon>Bacteria</taxon>
        <taxon>Pseudomonadati</taxon>
        <taxon>Pseudomonadota</taxon>
        <taxon>Gammaproteobacteria</taxon>
        <taxon>Pseudomonadales</taxon>
        <taxon>Pseudomonadaceae</taxon>
        <taxon>Pseudomonas</taxon>
    </lineage>
</organism>
<evidence type="ECO:0000313" key="2">
    <source>
        <dbReference type="Proteomes" id="UP000325451"/>
    </source>
</evidence>
<protein>
    <submittedName>
        <fullName evidence="1">Uncharacterized protein</fullName>
    </submittedName>
</protein>
<reference evidence="1" key="1">
    <citation type="submission" date="2021-02" db="EMBL/GenBank/DDBJ databases">
        <authorList>
            <consortium name="Genoscope - CEA"/>
            <person name="William W."/>
        </authorList>
    </citation>
    <scope>NUCLEOTIDE SEQUENCE</scope>
    <source>
        <strain evidence="1">YSy11</strain>
    </source>
</reference>
<dbReference type="AlphaFoldDB" id="A0A8S2BJE7"/>
<dbReference type="EMBL" id="LR215729">
    <property type="protein sequence ID" value="CAE6931678.1"/>
    <property type="molecule type" value="Genomic_DNA"/>
</dbReference>
<gene>
    <name evidence="1" type="ORF">PMYSY11_3108</name>
</gene>
<name>A0A8S2BJE7_9PSED</name>